<evidence type="ECO:0000259" key="2">
    <source>
        <dbReference type="Pfam" id="PF03992"/>
    </source>
</evidence>
<dbReference type="PANTHER" id="PTHR37811">
    <property type="entry name" value="BLL5343 PROTEIN"/>
    <property type="match status" value="1"/>
</dbReference>
<accession>W1N379</accession>
<feature type="domain" description="ABM" evidence="2">
    <location>
        <begin position="39"/>
        <end position="110"/>
    </location>
</feature>
<dbReference type="Proteomes" id="UP000019113">
    <property type="component" value="Unassembled WGS sequence"/>
</dbReference>
<dbReference type="AlphaFoldDB" id="W1N379"/>
<dbReference type="OrthoDB" id="9797060at2"/>
<organism evidence="3 4">
    <name type="scientific">Halomonas huangheensis</name>
    <dbReference type="NCBI Taxonomy" id="1178482"/>
    <lineage>
        <taxon>Bacteria</taxon>
        <taxon>Pseudomonadati</taxon>
        <taxon>Pseudomonadota</taxon>
        <taxon>Gammaproteobacteria</taxon>
        <taxon>Oceanospirillales</taxon>
        <taxon>Halomonadaceae</taxon>
        <taxon>Halomonas</taxon>
    </lineage>
</organism>
<gene>
    <name evidence="3" type="ORF">BJB45_02100</name>
</gene>
<dbReference type="InterPro" id="IPR011008">
    <property type="entry name" value="Dimeric_a/b-barrel"/>
</dbReference>
<dbReference type="Pfam" id="PF03992">
    <property type="entry name" value="ABM"/>
    <property type="match status" value="1"/>
</dbReference>
<reference evidence="3 4" key="1">
    <citation type="submission" date="2013-08" db="EMBL/GenBank/DDBJ databases">
        <title>draft genome of Halomonas huanghegensis, strain BJGMM-B45T.</title>
        <authorList>
            <person name="Miao C."/>
            <person name="Wan Y."/>
            <person name="Jin W."/>
        </authorList>
    </citation>
    <scope>NUCLEOTIDE SEQUENCE [LARGE SCALE GENOMIC DNA]</scope>
    <source>
        <strain evidence="3 4">BJGMM-B45</strain>
    </source>
</reference>
<feature type="region of interest" description="Disordered" evidence="1">
    <location>
        <begin position="1"/>
        <end position="34"/>
    </location>
</feature>
<dbReference type="PATRIC" id="fig|1178482.3.peg.3031"/>
<name>W1N379_9GAMM</name>
<evidence type="ECO:0000313" key="3">
    <source>
        <dbReference type="EMBL" id="ERL49939.1"/>
    </source>
</evidence>
<dbReference type="InterPro" id="IPR007138">
    <property type="entry name" value="ABM_dom"/>
</dbReference>
<proteinExistence type="predicted"/>
<dbReference type="PANTHER" id="PTHR37811:SF2">
    <property type="entry name" value="ABM DOMAIN-CONTAINING PROTEIN"/>
    <property type="match status" value="1"/>
</dbReference>
<dbReference type="InterPro" id="IPR052936">
    <property type="entry name" value="Jasmonate_Hydroxylase-like"/>
</dbReference>
<dbReference type="SUPFAM" id="SSF54909">
    <property type="entry name" value="Dimeric alpha+beta barrel"/>
    <property type="match status" value="1"/>
</dbReference>
<evidence type="ECO:0000313" key="4">
    <source>
        <dbReference type="Proteomes" id="UP000019113"/>
    </source>
</evidence>
<comment type="caution">
    <text evidence="3">The sequence shown here is derived from an EMBL/GenBank/DDBJ whole genome shotgun (WGS) entry which is preliminary data.</text>
</comment>
<dbReference type="EMBL" id="AVBC01000039">
    <property type="protein sequence ID" value="ERL49939.1"/>
    <property type="molecule type" value="Genomic_DNA"/>
</dbReference>
<protein>
    <recommendedName>
        <fullName evidence="2">ABM domain-containing protein</fullName>
    </recommendedName>
</protein>
<sequence>MSQDRLEESTVEESAVEKSSEGESSASVADGLARTPQPPYYAVIFTSLKAEYGHGYAEMAERMLELAAQQPGFLGVESAREQLGITVSYWASREAIAAWKANIEHREAQRLGRERWYSAFRTRICRVEREYGMSG</sequence>
<evidence type="ECO:0000256" key="1">
    <source>
        <dbReference type="SAM" id="MobiDB-lite"/>
    </source>
</evidence>
<keyword evidence="4" id="KW-1185">Reference proteome</keyword>
<dbReference type="eggNOG" id="COG2329">
    <property type="taxonomic scope" value="Bacteria"/>
</dbReference>
<dbReference type="Gene3D" id="3.30.70.100">
    <property type="match status" value="1"/>
</dbReference>